<dbReference type="SUPFAM" id="SSF48108">
    <property type="entry name" value="Carbamoyl phosphate synthetase, large subunit connection domain"/>
    <property type="match status" value="1"/>
</dbReference>
<dbReference type="GO" id="GO:0006541">
    <property type="term" value="P:glutamine metabolic process"/>
    <property type="evidence" value="ECO:0007669"/>
    <property type="project" value="TreeGrafter"/>
</dbReference>
<dbReference type="SUPFAM" id="SSF56059">
    <property type="entry name" value="Glutathione synthetase ATP-binding domain-like"/>
    <property type="match status" value="3"/>
</dbReference>
<comment type="cofactor">
    <cofactor evidence="1">
        <name>Mn(2+)</name>
        <dbReference type="ChEBI" id="CHEBI:29035"/>
    </cofactor>
</comment>
<evidence type="ECO:0000256" key="14">
    <source>
        <dbReference type="ARBA" id="ARBA00023211"/>
    </source>
</evidence>
<dbReference type="InterPro" id="IPR058047">
    <property type="entry name" value="CPSase_preATP-grasp"/>
</dbReference>
<evidence type="ECO:0000256" key="9">
    <source>
        <dbReference type="ARBA" id="ARBA00022737"/>
    </source>
</evidence>
<keyword evidence="13" id="KW-0665">Pyrimidine biosynthesis</keyword>
<evidence type="ECO:0000256" key="7">
    <source>
        <dbReference type="ARBA" id="ARBA00022605"/>
    </source>
</evidence>
<evidence type="ECO:0000259" key="23">
    <source>
        <dbReference type="PROSITE" id="PS50975"/>
    </source>
</evidence>
<keyword evidence="12" id="KW-0460">Magnesium</keyword>
<dbReference type="GO" id="GO:0005524">
    <property type="term" value="F:ATP binding"/>
    <property type="evidence" value="ECO:0007669"/>
    <property type="project" value="UniProtKB-UniRule"/>
</dbReference>
<accession>A0A978VUT6</accession>
<comment type="catalytic activity">
    <reaction evidence="20">
        <text>hydrogencarbonate + NH4(+) + 2 ATP = carbamoyl phosphate + 2 ADP + phosphate + 2 H(+)</text>
        <dbReference type="Rhea" id="RHEA:18029"/>
        <dbReference type="ChEBI" id="CHEBI:15378"/>
        <dbReference type="ChEBI" id="CHEBI:17544"/>
        <dbReference type="ChEBI" id="CHEBI:28938"/>
        <dbReference type="ChEBI" id="CHEBI:30616"/>
        <dbReference type="ChEBI" id="CHEBI:43474"/>
        <dbReference type="ChEBI" id="CHEBI:58228"/>
        <dbReference type="ChEBI" id="CHEBI:456216"/>
        <dbReference type="EC" id="6.3.4.16"/>
    </reaction>
</comment>
<evidence type="ECO:0000313" key="25">
    <source>
        <dbReference type="EMBL" id="KAH7542581.1"/>
    </source>
</evidence>
<dbReference type="PANTHER" id="PTHR11405">
    <property type="entry name" value="CARBAMOYLTRANSFERASE FAMILY MEMBER"/>
    <property type="match status" value="1"/>
</dbReference>
<dbReference type="Gene3D" id="3.30.470.20">
    <property type="entry name" value="ATP-grasp fold, B domain"/>
    <property type="match status" value="3"/>
</dbReference>
<evidence type="ECO:0000256" key="12">
    <source>
        <dbReference type="ARBA" id="ARBA00022842"/>
    </source>
</evidence>
<evidence type="ECO:0000256" key="15">
    <source>
        <dbReference type="ARBA" id="ARBA00044031"/>
    </source>
</evidence>
<dbReference type="GO" id="GO:0006526">
    <property type="term" value="P:L-arginine biosynthetic process"/>
    <property type="evidence" value="ECO:0007669"/>
    <property type="project" value="UniProtKB-KW"/>
</dbReference>
<dbReference type="SUPFAM" id="SSF52440">
    <property type="entry name" value="PreATP-grasp domain"/>
    <property type="match status" value="3"/>
</dbReference>
<dbReference type="InterPro" id="IPR036897">
    <property type="entry name" value="CarbamoylP_synth_lsu_oligo_sf"/>
</dbReference>
<feature type="domain" description="ATP-grasp" evidence="23">
    <location>
        <begin position="870"/>
        <end position="1063"/>
    </location>
</feature>
<keyword evidence="14" id="KW-0464">Manganese</keyword>
<dbReference type="PROSITE" id="PS00866">
    <property type="entry name" value="CPSASE_1"/>
    <property type="match status" value="2"/>
</dbReference>
<dbReference type="GO" id="GO:0046872">
    <property type="term" value="F:metal ion binding"/>
    <property type="evidence" value="ECO:0007669"/>
    <property type="project" value="UniProtKB-KW"/>
</dbReference>
<comment type="similarity">
    <text evidence="3">Belongs to the CarB family.</text>
</comment>
<evidence type="ECO:0000256" key="20">
    <source>
        <dbReference type="ARBA" id="ARBA00047359"/>
    </source>
</evidence>
<evidence type="ECO:0000256" key="16">
    <source>
        <dbReference type="ARBA" id="ARBA00044063"/>
    </source>
</evidence>
<protein>
    <recommendedName>
        <fullName evidence="21">Carbamoyl phosphate synthase arginine-specific large chain, chloroplastic</fullName>
        <ecNumber evidence="16">6.3.4.16</ecNumber>
        <ecNumber evidence="4">6.3.5.5</ecNumber>
    </recommendedName>
    <alternativeName>
        <fullName evidence="18">Ammonium-dependent carbamoyl phosphate synthetase</fullName>
    </alternativeName>
    <alternativeName>
        <fullName evidence="17">Arginine-specific carbamoyl phosphate synthetase, ammonia chain</fullName>
    </alternativeName>
    <alternativeName>
        <fullName evidence="19">Glutamine-dependent carbamoyl phosphate synthetase</fullName>
    </alternativeName>
</protein>
<evidence type="ECO:0000256" key="13">
    <source>
        <dbReference type="ARBA" id="ARBA00022975"/>
    </source>
</evidence>
<keyword evidence="11 22" id="KW-0067">ATP-binding</keyword>
<comment type="subunit">
    <text evidence="15">Heterodimer composed of 2 chains; the small (or glutamine) chain promotes the hydrolysis of glutamine to ammonia, which is used by the large (or ammonia) chain to synthesize carbamoyl phosphate.</text>
</comment>
<dbReference type="Pfam" id="PF02787">
    <property type="entry name" value="CPSase_L_D3"/>
    <property type="match status" value="1"/>
</dbReference>
<organism evidence="25 26">
    <name type="scientific">Ziziphus jujuba var. spinosa</name>
    <dbReference type="NCBI Taxonomy" id="714518"/>
    <lineage>
        <taxon>Eukaryota</taxon>
        <taxon>Viridiplantae</taxon>
        <taxon>Streptophyta</taxon>
        <taxon>Embryophyta</taxon>
        <taxon>Tracheophyta</taxon>
        <taxon>Spermatophyta</taxon>
        <taxon>Magnoliopsida</taxon>
        <taxon>eudicotyledons</taxon>
        <taxon>Gunneridae</taxon>
        <taxon>Pentapetalae</taxon>
        <taxon>rosids</taxon>
        <taxon>fabids</taxon>
        <taxon>Rosales</taxon>
        <taxon>Rhamnaceae</taxon>
        <taxon>Paliureae</taxon>
        <taxon>Ziziphus</taxon>
    </lineage>
</organism>
<dbReference type="FunFam" id="3.40.50.1380:FF:000013">
    <property type="entry name" value="Carbamoyl-phosphate synthase large chain"/>
    <property type="match status" value="1"/>
</dbReference>
<dbReference type="InterPro" id="IPR016185">
    <property type="entry name" value="PreATP-grasp_dom_sf"/>
</dbReference>
<reference evidence="25" key="1">
    <citation type="journal article" date="2021" name="Front. Plant Sci.">
        <title>Chromosome-Scale Genome Assembly for Chinese Sour Jujube and Insights Into Its Genome Evolution and Domestication Signature.</title>
        <authorList>
            <person name="Shen L.-Y."/>
            <person name="Luo H."/>
            <person name="Wang X.-L."/>
            <person name="Wang X.-M."/>
            <person name="Qiu X.-J."/>
            <person name="Liu H."/>
            <person name="Zhou S.-S."/>
            <person name="Jia K.-H."/>
            <person name="Nie S."/>
            <person name="Bao Y.-T."/>
            <person name="Zhang R.-G."/>
            <person name="Yun Q.-Z."/>
            <person name="Chai Y.-H."/>
            <person name="Lu J.-Y."/>
            <person name="Li Y."/>
            <person name="Zhao S.-W."/>
            <person name="Mao J.-F."/>
            <person name="Jia S.-G."/>
            <person name="Mao Y.-M."/>
        </authorList>
    </citation>
    <scope>NUCLEOTIDE SEQUENCE</scope>
    <source>
        <strain evidence="25">AT0</strain>
        <tissue evidence="25">Leaf</tissue>
    </source>
</reference>
<dbReference type="FunFam" id="1.10.1030.10:FF:000002">
    <property type="entry name" value="Carbamoyl-phosphate synthase large chain"/>
    <property type="match status" value="1"/>
</dbReference>
<dbReference type="Proteomes" id="UP000813462">
    <property type="component" value="Unassembled WGS sequence"/>
</dbReference>
<dbReference type="InterPro" id="IPR036914">
    <property type="entry name" value="MGS-like_dom_sf"/>
</dbReference>
<dbReference type="SMART" id="SM00851">
    <property type="entry name" value="MGS"/>
    <property type="match status" value="1"/>
</dbReference>
<dbReference type="Gene3D" id="1.10.1030.10">
    <property type="entry name" value="Carbamoyl-phosphate synthetase, large subunit oligomerisation domain"/>
    <property type="match status" value="1"/>
</dbReference>
<evidence type="ECO:0000256" key="2">
    <source>
        <dbReference type="ARBA" id="ARBA00005077"/>
    </source>
</evidence>
<dbReference type="InterPro" id="IPR011607">
    <property type="entry name" value="MGS-like_dom"/>
</dbReference>
<comment type="caution">
    <text evidence="25">The sequence shown here is derived from an EMBL/GenBank/DDBJ whole genome shotgun (WGS) entry which is preliminary data.</text>
</comment>
<comment type="pathway">
    <text evidence="2">Amino-acid biosynthesis; L-arginine biosynthesis; carbamoyl phosphate from bicarbonate: step 1/1.</text>
</comment>
<dbReference type="HAMAP" id="MF_01210_B">
    <property type="entry name" value="CPSase_L_chain_B"/>
    <property type="match status" value="1"/>
</dbReference>
<dbReference type="PROSITE" id="PS50975">
    <property type="entry name" value="ATP_GRASP"/>
    <property type="match status" value="2"/>
</dbReference>
<dbReference type="PROSITE" id="PS00867">
    <property type="entry name" value="CPSASE_2"/>
    <property type="match status" value="2"/>
</dbReference>
<dbReference type="Gene3D" id="3.40.50.1380">
    <property type="entry name" value="Methylglyoxal synthase-like domain"/>
    <property type="match status" value="1"/>
</dbReference>
<evidence type="ECO:0000256" key="18">
    <source>
        <dbReference type="ARBA" id="ARBA00044318"/>
    </source>
</evidence>
<dbReference type="GO" id="GO:0006221">
    <property type="term" value="P:pyrimidine nucleotide biosynthetic process"/>
    <property type="evidence" value="ECO:0007669"/>
    <property type="project" value="UniProtKB-KW"/>
</dbReference>
<dbReference type="FunFam" id="3.30.1490.20:FF:000001">
    <property type="entry name" value="Carbamoyl-phosphate synthase large chain"/>
    <property type="match status" value="1"/>
</dbReference>
<dbReference type="NCBIfam" id="NF003671">
    <property type="entry name" value="PRK05294.1"/>
    <property type="match status" value="2"/>
</dbReference>
<dbReference type="InterPro" id="IPR006275">
    <property type="entry name" value="CPSase_lsu"/>
</dbReference>
<evidence type="ECO:0000256" key="5">
    <source>
        <dbReference type="ARBA" id="ARBA00022571"/>
    </source>
</evidence>
<keyword evidence="10 22" id="KW-0547">Nucleotide-binding</keyword>
<evidence type="ECO:0000256" key="22">
    <source>
        <dbReference type="PROSITE-ProRule" id="PRU00409"/>
    </source>
</evidence>
<evidence type="ECO:0000256" key="17">
    <source>
        <dbReference type="ARBA" id="ARBA00044249"/>
    </source>
</evidence>
<evidence type="ECO:0000256" key="21">
    <source>
        <dbReference type="ARBA" id="ARBA00074190"/>
    </source>
</evidence>
<keyword evidence="7" id="KW-0028">Amino-acid biosynthesis</keyword>
<name>A0A978VUT6_ZIZJJ</name>
<keyword evidence="9" id="KW-0677">Repeat</keyword>
<dbReference type="Pfam" id="PF25596">
    <property type="entry name" value="CPSase_L_D1"/>
    <property type="match status" value="3"/>
</dbReference>
<evidence type="ECO:0000256" key="19">
    <source>
        <dbReference type="ARBA" id="ARBA00044334"/>
    </source>
</evidence>
<dbReference type="PROSITE" id="PS51855">
    <property type="entry name" value="MGS"/>
    <property type="match status" value="1"/>
</dbReference>
<dbReference type="GO" id="GO:0004088">
    <property type="term" value="F:carbamoyl-phosphate synthase (glutamine-hydrolyzing) activity"/>
    <property type="evidence" value="ECO:0007669"/>
    <property type="project" value="UniProtKB-EC"/>
</dbReference>
<dbReference type="InterPro" id="IPR033937">
    <property type="entry name" value="MGS_CPS_CarB"/>
</dbReference>
<evidence type="ECO:0000256" key="3">
    <source>
        <dbReference type="ARBA" id="ARBA00009799"/>
    </source>
</evidence>
<dbReference type="FunFam" id="3.30.470.20:FF:000013">
    <property type="entry name" value="Carbamoyl-phosphate synthase large chain"/>
    <property type="match status" value="1"/>
</dbReference>
<evidence type="ECO:0000256" key="8">
    <source>
        <dbReference type="ARBA" id="ARBA00022723"/>
    </source>
</evidence>
<dbReference type="InterPro" id="IPR011761">
    <property type="entry name" value="ATP-grasp"/>
</dbReference>
<dbReference type="Pfam" id="PF02142">
    <property type="entry name" value="MGS"/>
    <property type="match status" value="1"/>
</dbReference>
<dbReference type="GO" id="GO:0005737">
    <property type="term" value="C:cytoplasm"/>
    <property type="evidence" value="ECO:0007669"/>
    <property type="project" value="TreeGrafter"/>
</dbReference>
<dbReference type="SUPFAM" id="SSF52335">
    <property type="entry name" value="Methylglyoxal synthase-like"/>
    <property type="match status" value="1"/>
</dbReference>
<sequence length="1284" mass="140571">MEMAVCENLSSSKSIFTQHSSIFSSKLYSTKSNTFRLTFCSNELRASKPTATLSTRLPWPKQLASLSKPKRVNAVRSKQVIYNGIVGEEAPSASKVGKRTDIKKIMILGAGPIVIGQACEFDYSGTQACKALKEEGYEVVLINSNPATIMTDPDLADRTYITPMTPDLVEQVIEKERPDALLPTMGGQTALNLAVALAESGVLEKFGVELIGAKLEAIKKAEDRDLFKQAMKNIGIKTPPSGIGTTLEECIEIANEIGEFPLIIRPAFTLGGTGGGIAYNKEEFEIICKAGLAASLTTQVLVEKSLLGWKEYELEVMRDLADNVVIICSIENIDPMGVHTGDSITVAPAQTLTDKEYQRLRDYSIAIIREIGVECGGSNVQFAVNPDDGEVMVIEMNPRVSRSSALASKATGFPIAKMAAKLSVGYSLDQIPNDITKKTPASFEPSIDYVVTKASRNASLYVSYNMETSPFNILLYLLFDCLITSSTLITQIPRFAFEKFPGSQPILTTQMKSVGESMALGRTFQESFQKALRSLECGYSGWGCGKVKELDWDWDQLKYSLRVPSPDRIHAVYAAMKKGMKVDDIHEMSYIDKWFLTQLKELVDVEQFLLSHRLSDLTKDDLLEVKKRGFSDKQIAFATKSSDKEVRLKRLSLGVSPSYKRVDTCAAEFEANTPYMYSSYDFECESAPTQRKKVLILGGGPNRIGQGIEFDYCCCHTSFALQYTIAGNIVGLLSRAGNRIKDAFTTKDLDMVNLFSPLFTPIHCSYFQKAGYETIMMNSNPETVSTDYDTSDRLYFEPLTVEDVLNIIDLERPDGIIVQFGGQTPLKLALPIQQYLDEHKPQSASGTGPVHIWGTTPDSIDAAEDRERFNLILKELNIEQPKGGIAKSDVDALSIATDIGYPVVVRPSYVLGGRAMEIVYSDDKLITYLETAVEVDPERPVLIDKYLSDAIEIDVDALADSQGNVVIGGIMEHIEQAGVHSGDSACSIPTKTIPSSCLDTIRSWTKKLAKRLNVCGLMNCQYAITVSGEVFLLEANPRASRTVPFVSKAIGHPLAKYASLVMSGKSLYDLGFTEEVIPAHVSVKEAVLPFEKFQGCDVLLGPEMRSTGEVMGIDYEFPIAFAKAQIAAGQKPPLSGTVFLSLNDLTKPHLERIAKAFQGLGFKIVSTSGTAHILELSGIPVERVLKLHEGRPHAGDMVSNGQIQLMVITSSGDALDQIDGRQLRRMALAYKVPVITTVAGALATAEAIRSLRSSTVKMIALQDYFNVGSETESSKNLQSASSPL</sequence>
<evidence type="ECO:0000256" key="10">
    <source>
        <dbReference type="ARBA" id="ARBA00022741"/>
    </source>
</evidence>
<dbReference type="InterPro" id="IPR005479">
    <property type="entry name" value="CPAse_ATP-bd"/>
</dbReference>
<dbReference type="InterPro" id="IPR005480">
    <property type="entry name" value="CPSase_lsu_oligo"/>
</dbReference>
<evidence type="ECO:0000256" key="11">
    <source>
        <dbReference type="ARBA" id="ARBA00022840"/>
    </source>
</evidence>
<dbReference type="SMART" id="SM01096">
    <property type="entry name" value="CPSase_L_D3"/>
    <property type="match status" value="1"/>
</dbReference>
<dbReference type="GO" id="GO:0004087">
    <property type="term" value="F:carbamoyl-phosphate synthase (ammonia) activity"/>
    <property type="evidence" value="ECO:0007669"/>
    <property type="project" value="UniProtKB-EC"/>
</dbReference>
<dbReference type="Gene3D" id="3.40.50.20">
    <property type="match status" value="2"/>
</dbReference>
<feature type="domain" description="ATP-grasp" evidence="23">
    <location>
        <begin position="228"/>
        <end position="424"/>
    </location>
</feature>
<dbReference type="PANTHER" id="PTHR11405:SF53">
    <property type="entry name" value="CARBAMOYL-PHOSPHATE SYNTHASE [AMMONIA], MITOCHONDRIAL"/>
    <property type="match status" value="1"/>
</dbReference>
<proteinExistence type="inferred from homology"/>
<dbReference type="EC" id="6.3.5.5" evidence="4"/>
<dbReference type="EC" id="6.3.4.16" evidence="16"/>
<dbReference type="FunFam" id="3.30.470.20:FF:000007">
    <property type="entry name" value="Carbamoyl-phosphate synthase large chain"/>
    <property type="match status" value="1"/>
</dbReference>
<evidence type="ECO:0000259" key="24">
    <source>
        <dbReference type="PROSITE" id="PS51855"/>
    </source>
</evidence>
<dbReference type="CDD" id="cd01424">
    <property type="entry name" value="MGS_CPS_II"/>
    <property type="match status" value="1"/>
</dbReference>
<evidence type="ECO:0000256" key="1">
    <source>
        <dbReference type="ARBA" id="ARBA00001936"/>
    </source>
</evidence>
<feature type="domain" description="MGS-like" evidence="24">
    <location>
        <begin position="1130"/>
        <end position="1271"/>
    </location>
</feature>
<gene>
    <name evidence="25" type="ORF">FEM48_Zijuj02G0089200</name>
</gene>
<evidence type="ECO:0000256" key="6">
    <source>
        <dbReference type="ARBA" id="ARBA00022598"/>
    </source>
</evidence>
<dbReference type="Pfam" id="PF02786">
    <property type="entry name" value="CPSase_L_D2"/>
    <property type="match status" value="2"/>
</dbReference>
<dbReference type="InterPro" id="IPR005483">
    <property type="entry name" value="CPSase_dom"/>
</dbReference>
<keyword evidence="5" id="KW-0055">Arginine biosynthesis</keyword>
<evidence type="ECO:0000313" key="26">
    <source>
        <dbReference type="Proteomes" id="UP000813462"/>
    </source>
</evidence>
<dbReference type="PRINTS" id="PR00098">
    <property type="entry name" value="CPSASE"/>
</dbReference>
<keyword evidence="8" id="KW-0479">Metal-binding</keyword>
<keyword evidence="6" id="KW-0436">Ligase</keyword>
<dbReference type="EMBL" id="JAEACU010000002">
    <property type="protein sequence ID" value="KAH7542581.1"/>
    <property type="molecule type" value="Genomic_DNA"/>
</dbReference>
<dbReference type="FunFam" id="3.40.50.20:FF:000001">
    <property type="entry name" value="Carbamoyl-phosphate synthase large chain"/>
    <property type="match status" value="2"/>
</dbReference>
<evidence type="ECO:0000256" key="4">
    <source>
        <dbReference type="ARBA" id="ARBA00012738"/>
    </source>
</evidence>